<dbReference type="PANTHER" id="PTHR31901:SF9">
    <property type="entry name" value="GH3 DOMAIN-CONTAINING PROTEIN"/>
    <property type="match status" value="1"/>
</dbReference>
<accession>A0A5M3MR68</accession>
<evidence type="ECO:0000259" key="2">
    <source>
        <dbReference type="Pfam" id="PF23571"/>
    </source>
</evidence>
<evidence type="ECO:0000313" key="4">
    <source>
        <dbReference type="Proteomes" id="UP000053558"/>
    </source>
</evidence>
<reference evidence="4" key="1">
    <citation type="journal article" date="2012" name="Science">
        <title>The Paleozoic origin of enzymatic lignin decomposition reconstructed from 31 fungal genomes.</title>
        <authorList>
            <person name="Floudas D."/>
            <person name="Binder M."/>
            <person name="Riley R."/>
            <person name="Barry K."/>
            <person name="Blanchette R.A."/>
            <person name="Henrissat B."/>
            <person name="Martinez A.T."/>
            <person name="Otillar R."/>
            <person name="Spatafora J.W."/>
            <person name="Yadav J.S."/>
            <person name="Aerts A."/>
            <person name="Benoit I."/>
            <person name="Boyd A."/>
            <person name="Carlson A."/>
            <person name="Copeland A."/>
            <person name="Coutinho P.M."/>
            <person name="de Vries R.P."/>
            <person name="Ferreira P."/>
            <person name="Findley K."/>
            <person name="Foster B."/>
            <person name="Gaskell J."/>
            <person name="Glotzer D."/>
            <person name="Gorecki P."/>
            <person name="Heitman J."/>
            <person name="Hesse C."/>
            <person name="Hori C."/>
            <person name="Igarashi K."/>
            <person name="Jurgens J.A."/>
            <person name="Kallen N."/>
            <person name="Kersten P."/>
            <person name="Kohler A."/>
            <person name="Kuees U."/>
            <person name="Kumar T.K.A."/>
            <person name="Kuo A."/>
            <person name="LaButti K."/>
            <person name="Larrondo L.F."/>
            <person name="Lindquist E."/>
            <person name="Ling A."/>
            <person name="Lombard V."/>
            <person name="Lucas S."/>
            <person name="Lundell T."/>
            <person name="Martin R."/>
            <person name="McLaughlin D.J."/>
            <person name="Morgenstern I."/>
            <person name="Morin E."/>
            <person name="Murat C."/>
            <person name="Nagy L.G."/>
            <person name="Nolan M."/>
            <person name="Ohm R.A."/>
            <person name="Patyshakuliyeva A."/>
            <person name="Rokas A."/>
            <person name="Ruiz-Duenas F.J."/>
            <person name="Sabat G."/>
            <person name="Salamov A."/>
            <person name="Samejima M."/>
            <person name="Schmutz J."/>
            <person name="Slot J.C."/>
            <person name="St John F."/>
            <person name="Stenlid J."/>
            <person name="Sun H."/>
            <person name="Sun S."/>
            <person name="Syed K."/>
            <person name="Tsang A."/>
            <person name="Wiebenga A."/>
            <person name="Young D."/>
            <person name="Pisabarro A."/>
            <person name="Eastwood D.C."/>
            <person name="Martin F."/>
            <person name="Cullen D."/>
            <person name="Grigoriev I.V."/>
            <person name="Hibbett D.S."/>
        </authorList>
    </citation>
    <scope>NUCLEOTIDE SEQUENCE [LARGE SCALE GENOMIC DNA]</scope>
    <source>
        <strain evidence="4">RWD-64-598 SS2</strain>
    </source>
</reference>
<feature type="domain" description="GH3 middle" evidence="2">
    <location>
        <begin position="241"/>
        <end position="305"/>
    </location>
</feature>
<dbReference type="Pfam" id="PF23571">
    <property type="entry name" value="GH3_M"/>
    <property type="match status" value="1"/>
</dbReference>
<evidence type="ECO:0000313" key="3">
    <source>
        <dbReference type="EMBL" id="EIW81566.1"/>
    </source>
</evidence>
<proteinExistence type="predicted"/>
<dbReference type="GO" id="GO:0005737">
    <property type="term" value="C:cytoplasm"/>
    <property type="evidence" value="ECO:0007669"/>
    <property type="project" value="TreeGrafter"/>
</dbReference>
<feature type="region of interest" description="Disordered" evidence="1">
    <location>
        <begin position="1"/>
        <end position="20"/>
    </location>
</feature>
<organism evidence="3 4">
    <name type="scientific">Coniophora puteana (strain RWD-64-598)</name>
    <name type="common">Brown rot fungus</name>
    <dbReference type="NCBI Taxonomy" id="741705"/>
    <lineage>
        <taxon>Eukaryota</taxon>
        <taxon>Fungi</taxon>
        <taxon>Dikarya</taxon>
        <taxon>Basidiomycota</taxon>
        <taxon>Agaricomycotina</taxon>
        <taxon>Agaricomycetes</taxon>
        <taxon>Agaricomycetidae</taxon>
        <taxon>Boletales</taxon>
        <taxon>Coniophorineae</taxon>
        <taxon>Coniophoraceae</taxon>
        <taxon>Coniophora</taxon>
    </lineage>
</organism>
<keyword evidence="4" id="KW-1185">Reference proteome</keyword>
<dbReference type="EMBL" id="JH711578">
    <property type="protein sequence ID" value="EIW81566.1"/>
    <property type="molecule type" value="Genomic_DNA"/>
</dbReference>
<evidence type="ECO:0000256" key="1">
    <source>
        <dbReference type="SAM" id="MobiDB-lite"/>
    </source>
</evidence>
<dbReference type="Pfam" id="PF03321">
    <property type="entry name" value="GH3"/>
    <property type="match status" value="1"/>
</dbReference>
<dbReference type="InterPro" id="IPR004993">
    <property type="entry name" value="GH3"/>
</dbReference>
<dbReference type="GeneID" id="19205362"/>
<dbReference type="PANTHER" id="PTHR31901">
    <property type="entry name" value="GH3 DOMAIN-CONTAINING PROTEIN"/>
    <property type="match status" value="1"/>
</dbReference>
<sequence length="444" mass="49885">MYHPFAEVRGEEEDGEITRIPCAPGTPFGWRVMLGFEDCKQDQERLAEAIPGITAPWGATLIPNHRSMMLTHAVFALAERSLDTLCTLWTTTFIDFIRLIDEEWEMLVGAIGDGHLPQLPEMDDVYSSISPTFSANPDRAKELRNLGPPSQTAEGWATKAWPRFELLIAITTGTFGRVLPKARAFIPFISRAQCLKHQKPSQVRAYIGPDVPVRNVVYASAEGGIGIVYNDRLPNVVQVVTDDYIEFLEITPADEDGELKRMWEVDVGKIYEPVITMRNGLWRYRMADAVQVVGFSPIDGVPLIEYKERRHQLLRVGEVLVSQADILAFVDGVEGINESEFVTWCDDRGPSPTLGFFLEKAPERLSLALETRETILSNIHKQNENLPTASQQCIWERPTIRLLAPGTFREFRQWKGKLSGMGSAQIKVPTILADPKGREFFCPG</sequence>
<protein>
    <recommendedName>
        <fullName evidence="2">GH3 middle domain-containing protein</fullName>
    </recommendedName>
</protein>
<gene>
    <name evidence="3" type="ORF">CONPUDRAFT_165674</name>
</gene>
<dbReference type="Proteomes" id="UP000053558">
    <property type="component" value="Unassembled WGS sequence"/>
</dbReference>
<name>A0A5M3MR68_CONPW</name>
<dbReference type="RefSeq" id="XP_007768874.1">
    <property type="nucleotide sequence ID" value="XM_007770684.1"/>
</dbReference>
<dbReference type="InterPro" id="IPR055377">
    <property type="entry name" value="GH3_M"/>
</dbReference>
<dbReference type="KEGG" id="cput:CONPUDRAFT_165674"/>
<comment type="caution">
    <text evidence="3">The sequence shown here is derived from an EMBL/GenBank/DDBJ whole genome shotgun (WGS) entry which is preliminary data.</text>
</comment>
<dbReference type="OrthoDB" id="10004661at2759"/>
<dbReference type="GO" id="GO:0016881">
    <property type="term" value="F:acid-amino acid ligase activity"/>
    <property type="evidence" value="ECO:0007669"/>
    <property type="project" value="TreeGrafter"/>
</dbReference>
<dbReference type="AlphaFoldDB" id="A0A5M3MR68"/>